<proteinExistence type="predicted"/>
<protein>
    <submittedName>
        <fullName evidence="2">Uncharacterized protein</fullName>
    </submittedName>
</protein>
<accession>A0A975K249</accession>
<evidence type="ECO:0000313" key="3">
    <source>
        <dbReference type="Proteomes" id="UP000682202"/>
    </source>
</evidence>
<evidence type="ECO:0000256" key="1">
    <source>
        <dbReference type="SAM" id="Phobius"/>
    </source>
</evidence>
<organism evidence="2 3">
    <name type="scientific">Mycobacterium spongiae</name>
    <dbReference type="NCBI Taxonomy" id="886343"/>
    <lineage>
        <taxon>Bacteria</taxon>
        <taxon>Bacillati</taxon>
        <taxon>Actinomycetota</taxon>
        <taxon>Actinomycetes</taxon>
        <taxon>Mycobacteriales</taxon>
        <taxon>Mycobacteriaceae</taxon>
        <taxon>Mycobacterium</taxon>
    </lineage>
</organism>
<dbReference type="KEGG" id="mspg:F6B93_18050"/>
<keyword evidence="3" id="KW-1185">Reference proteome</keyword>
<keyword evidence="1" id="KW-0812">Transmembrane</keyword>
<reference evidence="2" key="1">
    <citation type="submission" date="2019-12" db="EMBL/GenBank/DDBJ databases">
        <title>Mycobacterium spongiae sp. nov.</title>
        <authorList>
            <person name="Stinear T."/>
        </authorList>
    </citation>
    <scope>NUCLEOTIDE SEQUENCE</scope>
    <source>
        <strain evidence="2">FSD4b-SM</strain>
    </source>
</reference>
<dbReference type="AlphaFoldDB" id="A0A975K249"/>
<dbReference type="RefSeq" id="WP_211696297.1">
    <property type="nucleotide sequence ID" value="NZ_CP046600.1"/>
</dbReference>
<gene>
    <name evidence="2" type="ORF">F6B93_18050</name>
</gene>
<keyword evidence="1" id="KW-1133">Transmembrane helix</keyword>
<feature type="transmembrane region" description="Helical" evidence="1">
    <location>
        <begin position="38"/>
        <end position="62"/>
    </location>
</feature>
<evidence type="ECO:0000313" key="2">
    <source>
        <dbReference type="EMBL" id="QUR68723.1"/>
    </source>
</evidence>
<sequence length="78" mass="8520">MRRFVDLILLASFVDYFSLARAGIVEQLLAPVRETLIGYLLGIAAVCWCSLNLLALVFALYAEGGEGDDAPLRLDPYG</sequence>
<dbReference type="Proteomes" id="UP000682202">
    <property type="component" value="Chromosome"/>
</dbReference>
<name>A0A975K249_9MYCO</name>
<keyword evidence="1" id="KW-0472">Membrane</keyword>
<dbReference type="EMBL" id="CP046600">
    <property type="protein sequence ID" value="QUR68723.1"/>
    <property type="molecule type" value="Genomic_DNA"/>
</dbReference>